<accession>A0ACB8U0V9</accession>
<keyword evidence="2" id="KW-1185">Reference proteome</keyword>
<reference evidence="1" key="1">
    <citation type="journal article" date="2021" name="Environ. Microbiol.">
        <title>Gene family expansions and transcriptome signatures uncover fungal adaptations to wood decay.</title>
        <authorList>
            <person name="Hage H."/>
            <person name="Miyauchi S."/>
            <person name="Viragh M."/>
            <person name="Drula E."/>
            <person name="Min B."/>
            <person name="Chaduli D."/>
            <person name="Navarro D."/>
            <person name="Favel A."/>
            <person name="Norest M."/>
            <person name="Lesage-Meessen L."/>
            <person name="Balint B."/>
            <person name="Merenyi Z."/>
            <person name="de Eugenio L."/>
            <person name="Morin E."/>
            <person name="Martinez A.T."/>
            <person name="Baldrian P."/>
            <person name="Stursova M."/>
            <person name="Martinez M.J."/>
            <person name="Novotny C."/>
            <person name="Magnuson J.K."/>
            <person name="Spatafora J.W."/>
            <person name="Maurice S."/>
            <person name="Pangilinan J."/>
            <person name="Andreopoulos W."/>
            <person name="LaButti K."/>
            <person name="Hundley H."/>
            <person name="Na H."/>
            <person name="Kuo A."/>
            <person name="Barry K."/>
            <person name="Lipzen A."/>
            <person name="Henrissat B."/>
            <person name="Riley R."/>
            <person name="Ahrendt S."/>
            <person name="Nagy L.G."/>
            <person name="Grigoriev I.V."/>
            <person name="Martin F."/>
            <person name="Rosso M.N."/>
        </authorList>
    </citation>
    <scope>NUCLEOTIDE SEQUENCE</scope>
    <source>
        <strain evidence="1">CBS 384.51</strain>
    </source>
</reference>
<dbReference type="EMBL" id="MU274916">
    <property type="protein sequence ID" value="KAI0087836.1"/>
    <property type="molecule type" value="Genomic_DNA"/>
</dbReference>
<name>A0ACB8U0V9_9APHY</name>
<gene>
    <name evidence="1" type="ORF">BDY19DRAFT_1010758</name>
</gene>
<sequence length="605" mass="67509">MATVTHYIRSDYNPEDRKALEIATGQVPSNPDILIEGSAEEPVDPWQTEKAFGVERRLSAAPRFVPAAVSYDEVNNMLGGMPQIVLQTPAEEPREDVSRWYRSLKRSRTGADKVDSRSSTVMDHQKVVASSSEPSKSTSQAITPIVQPRPDKGDWFITRALLSQPPSTLSSPLPTLADILDREPPVPKKPVEPPVFLTLGPSNKGWGMLQQQGWSEGEGLGANVIHRAAHNTTDQKRPITSSSRSKSEAASVPVKTERQEVQLDSDGEIYEMRHVEVVDLTLTDSDSDVEKMEDRAVEPAGSLVSASHSREPSPHSKPLLTPIPTILKSDRLGIGLKAKKVGPYKESKKRITHNQAALAAHIRATEEMRRMKNLVGRGSRGFARMAKAESDQRRQLLATLNAPWMVAYVYHCNIGARKSAARLELRAFRDDGKDMDFMMELSNDLKVQQMTWNEFVVPRGPKFKDTISGWIENSLFTGIVCLRFGHVGERIGNVAINSVSQKNREGSLVINILPEFWGNGYGSEILECVIDHAFKNLALHRLSLGVFSYNQRAVATYKKLGFVEEGCLRKSVWWDGEWKDVLLLALLEDEWFERCSRLKQNALPA</sequence>
<dbReference type="Proteomes" id="UP001055072">
    <property type="component" value="Unassembled WGS sequence"/>
</dbReference>
<comment type="caution">
    <text evidence="1">The sequence shown here is derived from an EMBL/GenBank/DDBJ whole genome shotgun (WGS) entry which is preliminary data.</text>
</comment>
<evidence type="ECO:0000313" key="1">
    <source>
        <dbReference type="EMBL" id="KAI0087836.1"/>
    </source>
</evidence>
<evidence type="ECO:0000313" key="2">
    <source>
        <dbReference type="Proteomes" id="UP001055072"/>
    </source>
</evidence>
<proteinExistence type="predicted"/>
<organism evidence="1 2">
    <name type="scientific">Irpex rosettiformis</name>
    <dbReference type="NCBI Taxonomy" id="378272"/>
    <lineage>
        <taxon>Eukaryota</taxon>
        <taxon>Fungi</taxon>
        <taxon>Dikarya</taxon>
        <taxon>Basidiomycota</taxon>
        <taxon>Agaricomycotina</taxon>
        <taxon>Agaricomycetes</taxon>
        <taxon>Polyporales</taxon>
        <taxon>Irpicaceae</taxon>
        <taxon>Irpex</taxon>
    </lineage>
</organism>
<protein>
    <submittedName>
        <fullName evidence="1">Uncharacterized protein</fullName>
    </submittedName>
</protein>